<dbReference type="Gene3D" id="3.40.33.10">
    <property type="entry name" value="CAP"/>
    <property type="match status" value="1"/>
</dbReference>
<protein>
    <recommendedName>
        <fullName evidence="2">SCP domain-containing protein</fullName>
    </recommendedName>
</protein>
<reference evidence="3" key="1">
    <citation type="submission" date="2023-08" db="EMBL/GenBank/DDBJ databases">
        <authorList>
            <person name="Chen Y."/>
            <person name="Shah S."/>
            <person name="Dougan E. K."/>
            <person name="Thang M."/>
            <person name="Chan C."/>
        </authorList>
    </citation>
    <scope>NUCLEOTIDE SEQUENCE</scope>
</reference>
<dbReference type="InterPro" id="IPR014044">
    <property type="entry name" value="CAP_dom"/>
</dbReference>
<accession>A0AA36I7M4</accession>
<proteinExistence type="predicted"/>
<keyword evidence="1" id="KW-1133">Transmembrane helix</keyword>
<keyword evidence="4" id="KW-1185">Reference proteome</keyword>
<dbReference type="Proteomes" id="UP001178507">
    <property type="component" value="Unassembled WGS sequence"/>
</dbReference>
<evidence type="ECO:0000313" key="4">
    <source>
        <dbReference type="Proteomes" id="UP001178507"/>
    </source>
</evidence>
<evidence type="ECO:0000256" key="1">
    <source>
        <dbReference type="SAM" id="Phobius"/>
    </source>
</evidence>
<gene>
    <name evidence="3" type="ORF">EVOR1521_LOCUS9936</name>
</gene>
<feature type="transmembrane region" description="Helical" evidence="1">
    <location>
        <begin position="940"/>
        <end position="961"/>
    </location>
</feature>
<dbReference type="EMBL" id="CAUJNA010000918">
    <property type="protein sequence ID" value="CAJ1382581.1"/>
    <property type="molecule type" value="Genomic_DNA"/>
</dbReference>
<sequence>MPQVRNPTLTIRPYEENPTNVWQLDTFDSPSSSGVLPTYRDSITLPGYPVQNKARQWVVRNQDPLTGVEYRNGLSEVPGLFMQFQLPTKLIPGDVITIQAPMGFSFSAAGDDTCPNFRWEPMEDAYLYLPNSLITCTGTMLTMDVREPKNVEELRTMMFRLDSRNPAKTPHVMLNQWSITHTSNGVIMSTEATNSWDVVPQLANVRVMLVGRQKAENSVSTIAVSYRPVSDADELTLQALEPTGFDFTGATAVSLGHEVIATSAETIRIRASMYADVNVDIVIANFRLGLNGGATLFNLITKLNNGEQMDEALTFRQGFRLPGRVVVTGKQISSEYKLMPELYPVPSLWEVRMGEDALVEMPFTVTVNSALGDMMRVRAPPYDLKAEDFNIIQSGTAEIVTSEVISASSGELVARLSTQLFRGVLYEVRVKVLTPKVPNPSDAMWTIESSMLWRLALLAVLPGAAFNASRRLQDTAFGDQGFCKGNFDIAEIKEDTAFSNPQKWVDAHNHYRWCHGLPGLSWAPELLPYAKAWVTQLLQHCASGADLEAWAGAGNGRPHDPGLFTTEKPEQAENIDVRQFNSINDPEAASVEAWYREVSGCPKAGWEPGCGGQLNHYTALIWRDAKRVACYVGLRADLRVVSCRYAAAGSQGTGCEVPNTVGPPGSEGCQLGAGVPGHLPEVPALIHTCPPAAGAAPAPPPPPQPVPATAAAPAAGKGSCVEHSCMVSCINRGQLGTCERCLTSEQCGGDLFCCPFMKKCVANGGQQCMTPIAFCQPPCMDSVPLDQCKCNPKYSKDVFPGEWQKPTCKDGEVAHAVTTTPKPTSPPTKLVYSGIKDLNQWNRLFGFLKDKLKTLKVKRMCSSIEATTPSPDQQTTFLKANGMIFLKFYDMSSVTPQTAAFEGITPAATPISDSELDQMCSATQRLWSLAPAEVAAAKPFTQAVIGAVGLVVFGTALAFAWHRFSGESLSRWQMAES</sequence>
<name>A0AA36I7M4_9DINO</name>
<dbReference type="SUPFAM" id="SSF55797">
    <property type="entry name" value="PR-1-like"/>
    <property type="match status" value="1"/>
</dbReference>
<keyword evidence="1" id="KW-0812">Transmembrane</keyword>
<dbReference type="Pfam" id="PF00188">
    <property type="entry name" value="CAP"/>
    <property type="match status" value="1"/>
</dbReference>
<feature type="domain" description="SCP" evidence="2">
    <location>
        <begin position="499"/>
        <end position="652"/>
    </location>
</feature>
<dbReference type="AlphaFoldDB" id="A0AA36I7M4"/>
<keyword evidence="1" id="KW-0472">Membrane</keyword>
<dbReference type="InterPro" id="IPR035940">
    <property type="entry name" value="CAP_sf"/>
</dbReference>
<dbReference type="InterPro" id="IPR001283">
    <property type="entry name" value="CRISP-related"/>
</dbReference>
<evidence type="ECO:0000259" key="2">
    <source>
        <dbReference type="SMART" id="SM00198"/>
    </source>
</evidence>
<dbReference type="SMART" id="SM00198">
    <property type="entry name" value="SCP"/>
    <property type="match status" value="1"/>
</dbReference>
<organism evidence="3 4">
    <name type="scientific">Effrenium voratum</name>
    <dbReference type="NCBI Taxonomy" id="2562239"/>
    <lineage>
        <taxon>Eukaryota</taxon>
        <taxon>Sar</taxon>
        <taxon>Alveolata</taxon>
        <taxon>Dinophyceae</taxon>
        <taxon>Suessiales</taxon>
        <taxon>Symbiodiniaceae</taxon>
        <taxon>Effrenium</taxon>
    </lineage>
</organism>
<evidence type="ECO:0000313" key="3">
    <source>
        <dbReference type="EMBL" id="CAJ1382581.1"/>
    </source>
</evidence>
<comment type="caution">
    <text evidence="3">The sequence shown here is derived from an EMBL/GenBank/DDBJ whole genome shotgun (WGS) entry which is preliminary data.</text>
</comment>
<dbReference type="PANTHER" id="PTHR10334">
    <property type="entry name" value="CYSTEINE-RICH SECRETORY PROTEIN-RELATED"/>
    <property type="match status" value="1"/>
</dbReference>